<keyword evidence="1" id="KW-0732">Signal</keyword>
<name>U6L3J0_EIMTE</name>
<organism evidence="3 4">
    <name type="scientific">Eimeria tenella</name>
    <name type="common">Coccidian parasite</name>
    <dbReference type="NCBI Taxonomy" id="5802"/>
    <lineage>
        <taxon>Eukaryota</taxon>
        <taxon>Sar</taxon>
        <taxon>Alveolata</taxon>
        <taxon>Apicomplexa</taxon>
        <taxon>Conoidasida</taxon>
        <taxon>Coccidia</taxon>
        <taxon>Eucoccidiorida</taxon>
        <taxon>Eimeriorina</taxon>
        <taxon>Eimeriidae</taxon>
        <taxon>Eimeria</taxon>
    </lineage>
</organism>
<accession>U6L3J0</accession>
<proteinExistence type="predicted"/>
<evidence type="ECO:0000259" key="2">
    <source>
        <dbReference type="Pfam" id="PF12246"/>
    </source>
</evidence>
<dbReference type="Proteomes" id="UP000030747">
    <property type="component" value="Unassembled WGS sequence"/>
</dbReference>
<gene>
    <name evidence="3" type="ORF">ETH_00005525</name>
</gene>
<dbReference type="VEuPathDB" id="ToxoDB:ETH2_1596500"/>
<dbReference type="VEuPathDB" id="ToxoDB:ETH_00005525"/>
<reference evidence="3" key="2">
    <citation type="submission" date="2013-10" db="EMBL/GenBank/DDBJ databases">
        <authorList>
            <person name="Aslett M."/>
        </authorList>
    </citation>
    <scope>NUCLEOTIDE SEQUENCE [LARGE SCALE GENOMIC DNA]</scope>
    <source>
        <strain evidence="3">Houghton</strain>
    </source>
</reference>
<keyword evidence="4" id="KW-1185">Reference proteome</keyword>
<dbReference type="Pfam" id="PF12246">
    <property type="entry name" value="MKT1_C"/>
    <property type="match status" value="1"/>
</dbReference>
<sequence length="452" mass="47019">MLLLRLLLFLLLHRALTCCADCCFGLWFVFELAICCCCCCCCCCSGLIAKHLHVTFQTRPVAFVRCSGGAAGEAAAAAVCLAPCSSSSSLRRSWAVSAAAVAAELQRQQQDTVSLKFCLEWFAAASEQQKQQLCGAADAPPPAAAAAAADLQNERKALQAAVLLQLLDAAGLFSESGGSTVFGSALASVPFEFQEAMFICLELLRLGFLSGDPLESLPGRPFPPGVQTALMQPYPSEAAAAAAAAGGAAAAAAAAGGGAAAAAGARDVQRAGLLLQRVASLLPLQLRQQQPWLAAVCMDLLGFNCLVNLIRNAFQELTQTALVSMLLQSPHLAKVLPRPGDAAFGSFLPSFAASGCSLGLVFRFLLHYGGPPGLAAFEGAVAAAFPAAAAPLQDLCAAAALWGHLREAIRGLSLAVDVAELWTEVQQADALLQQQLQHTGLCTHKAYTHRRP</sequence>
<dbReference type="AlphaFoldDB" id="U6L3J0"/>
<dbReference type="EMBL" id="HG676138">
    <property type="protein sequence ID" value="CDJ43773.1"/>
    <property type="molecule type" value="Genomic_DNA"/>
</dbReference>
<evidence type="ECO:0000313" key="3">
    <source>
        <dbReference type="EMBL" id="CDJ43773.1"/>
    </source>
</evidence>
<reference evidence="3" key="1">
    <citation type="submission" date="2013-10" db="EMBL/GenBank/DDBJ databases">
        <title>Genomic analysis of the causative agents of coccidiosis in chickens.</title>
        <authorList>
            <person name="Reid A.J."/>
            <person name="Blake D."/>
            <person name="Billington K."/>
            <person name="Browne H."/>
            <person name="Dunn M."/>
            <person name="Hung S."/>
            <person name="Kawahara F."/>
            <person name="Miranda-Saavedra D."/>
            <person name="Mourier T."/>
            <person name="Nagra H."/>
            <person name="Otto T.D."/>
            <person name="Rawlings N."/>
            <person name="Sanchez A."/>
            <person name="Sanders M."/>
            <person name="Subramaniam C."/>
            <person name="Tay Y."/>
            <person name="Dear P."/>
            <person name="Doerig C."/>
            <person name="Gruber A."/>
            <person name="Parkinson J."/>
            <person name="Shirley M."/>
            <person name="Wan K.L."/>
            <person name="Berriman M."/>
            <person name="Tomley F."/>
            <person name="Pain A."/>
        </authorList>
    </citation>
    <scope>NUCLEOTIDE SEQUENCE [LARGE SCALE GENOMIC DNA]</scope>
    <source>
        <strain evidence="3">Houghton</strain>
    </source>
</reference>
<evidence type="ECO:0000313" key="4">
    <source>
        <dbReference type="Proteomes" id="UP000030747"/>
    </source>
</evidence>
<dbReference type="OMA" id="FMEWEAP"/>
<protein>
    <recommendedName>
        <fullName evidence="2">Post-transcriptional regulator MKT1 C-terminal domain-containing protein</fullName>
    </recommendedName>
</protein>
<evidence type="ECO:0000256" key="1">
    <source>
        <dbReference type="SAM" id="SignalP"/>
    </source>
</evidence>
<feature type="signal peptide" evidence="1">
    <location>
        <begin position="1"/>
        <end position="17"/>
    </location>
</feature>
<feature type="domain" description="Post-transcriptional regulator MKT1 C-terminal" evidence="2">
    <location>
        <begin position="166"/>
        <end position="433"/>
    </location>
</feature>
<dbReference type="RefSeq" id="XP_013234522.1">
    <property type="nucleotide sequence ID" value="XM_013379068.1"/>
</dbReference>
<dbReference type="GeneID" id="25250313"/>
<dbReference type="InterPro" id="IPR022039">
    <property type="entry name" value="MKT1_C"/>
</dbReference>
<feature type="chain" id="PRO_5004674025" description="Post-transcriptional regulator MKT1 C-terminal domain-containing protein" evidence="1">
    <location>
        <begin position="18"/>
        <end position="452"/>
    </location>
</feature>
<dbReference type="OrthoDB" id="354715at2759"/>